<proteinExistence type="predicted"/>
<dbReference type="Proteomes" id="UP000286931">
    <property type="component" value="Unassembled WGS sequence"/>
</dbReference>
<evidence type="ECO:0000313" key="2">
    <source>
        <dbReference type="EMBL" id="GCE02605.1"/>
    </source>
</evidence>
<dbReference type="EMBL" id="BIFH01000070">
    <property type="protein sequence ID" value="GCE02605.1"/>
    <property type="molecule type" value="Genomic_DNA"/>
</dbReference>
<accession>A0A401Z6Z8</accession>
<feature type="region of interest" description="Disordered" evidence="1">
    <location>
        <begin position="38"/>
        <end position="66"/>
    </location>
</feature>
<dbReference type="RefSeq" id="WP_126644088.1">
    <property type="nucleotide sequence ID" value="NZ_BIFH01000070.1"/>
</dbReference>
<name>A0A401Z6Z8_9ACTN</name>
<dbReference type="AlphaFoldDB" id="A0A401Z6Z8"/>
<organism evidence="2 3">
    <name type="scientific">Embleya hyalina</name>
    <dbReference type="NCBI Taxonomy" id="516124"/>
    <lineage>
        <taxon>Bacteria</taxon>
        <taxon>Bacillati</taxon>
        <taxon>Actinomycetota</taxon>
        <taxon>Actinomycetes</taxon>
        <taxon>Kitasatosporales</taxon>
        <taxon>Streptomycetaceae</taxon>
        <taxon>Embleya</taxon>
    </lineage>
</organism>
<comment type="caution">
    <text evidence="2">The sequence shown here is derived from an EMBL/GenBank/DDBJ whole genome shotgun (WGS) entry which is preliminary data.</text>
</comment>
<keyword evidence="3" id="KW-1185">Reference proteome</keyword>
<reference evidence="2 3" key="1">
    <citation type="submission" date="2018-12" db="EMBL/GenBank/DDBJ databases">
        <title>Draft genome sequence of Embleya hyalina NBRC 13850T.</title>
        <authorList>
            <person name="Komaki H."/>
            <person name="Hosoyama A."/>
            <person name="Kimura A."/>
            <person name="Ichikawa N."/>
            <person name="Tamura T."/>
        </authorList>
    </citation>
    <scope>NUCLEOTIDE SEQUENCE [LARGE SCALE GENOMIC DNA]</scope>
    <source>
        <strain evidence="2 3">NBRC 13850</strain>
    </source>
</reference>
<sequence>MGTSQGIVDEFVEWLSEEQRAWFRAQPRQAQERMARQLVGGGRSASEIVEDDGGPGGPAPRLPSFE</sequence>
<protein>
    <submittedName>
        <fullName evidence="2">Uncharacterized protein</fullName>
    </submittedName>
</protein>
<evidence type="ECO:0000313" key="3">
    <source>
        <dbReference type="Proteomes" id="UP000286931"/>
    </source>
</evidence>
<evidence type="ECO:0000256" key="1">
    <source>
        <dbReference type="SAM" id="MobiDB-lite"/>
    </source>
</evidence>
<gene>
    <name evidence="2" type="ORF">EHYA_10382</name>
</gene>
<feature type="compositionally biased region" description="Pro residues" evidence="1">
    <location>
        <begin position="57"/>
        <end position="66"/>
    </location>
</feature>